<dbReference type="RefSeq" id="WP_207919070.1">
    <property type="nucleotide sequence ID" value="NZ_SMBI01000001.1"/>
</dbReference>
<reference evidence="1 2" key="1">
    <citation type="submission" date="2019-03" db="EMBL/GenBank/DDBJ databases">
        <title>Genomic Encyclopedia of Type Strains, Phase IV (KMG-V): Genome sequencing to study the core and pangenomes of soil and plant-associated prokaryotes.</title>
        <authorList>
            <person name="Whitman W."/>
        </authorList>
    </citation>
    <scope>NUCLEOTIDE SEQUENCE [LARGE SCALE GENOMIC DNA]</scope>
    <source>
        <strain evidence="1 2">FB403</strain>
    </source>
</reference>
<sequence>QPIDQSLIRKPYLEVAHFSVEKPAQFRVETNTLSPSSLLQRLKRDPALCRGMRDQIRSLADHVTLRRATSTASGKPSVAAARRAALIDPRQMTVIEGDDTLRHVKPTGNFCSMFGLPGADVADLLRVGCPKPEEEGGYDVASRVALLLSHSKAIELSDRSKHIVSLASARFALDRRLIVPWSALLNAVLDGSVPIVGVKHASGNLLSNIMLDDFDALSSVIKHLSSDECENERGVLTQSEVASIFGKSRSLVSDLIKSGILSRSATVREIVTLRTRYYFSFELKDLAIIHRGCDNNIIEHLRRAGIAAIDVGATSLWPYGAANSYLADKKWLAHSNG</sequence>
<organism evidence="1 2">
    <name type="scientific">Rhizobium laguerreae</name>
    <dbReference type="NCBI Taxonomy" id="1076926"/>
    <lineage>
        <taxon>Bacteria</taxon>
        <taxon>Pseudomonadati</taxon>
        <taxon>Pseudomonadota</taxon>
        <taxon>Alphaproteobacteria</taxon>
        <taxon>Hyphomicrobiales</taxon>
        <taxon>Rhizobiaceae</taxon>
        <taxon>Rhizobium/Agrobacterium group</taxon>
        <taxon>Rhizobium</taxon>
    </lineage>
</organism>
<dbReference type="Proteomes" id="UP000295021">
    <property type="component" value="Unassembled WGS sequence"/>
</dbReference>
<name>A0AAX2QTJ0_9HYPH</name>
<dbReference type="AlphaFoldDB" id="A0AAX2QTJ0"/>
<accession>A0AAX2QTJ0</accession>
<protein>
    <recommendedName>
        <fullName evidence="3">Helix-turn-helix domain-containing protein</fullName>
    </recommendedName>
</protein>
<gene>
    <name evidence="1" type="ORF">EV131_1011</name>
</gene>
<feature type="non-terminal residue" evidence="1">
    <location>
        <position position="1"/>
    </location>
</feature>
<comment type="caution">
    <text evidence="1">The sequence shown here is derived from an EMBL/GenBank/DDBJ whole genome shotgun (WGS) entry which is preliminary data.</text>
</comment>
<proteinExistence type="predicted"/>
<evidence type="ECO:0000313" key="2">
    <source>
        <dbReference type="Proteomes" id="UP000295021"/>
    </source>
</evidence>
<evidence type="ECO:0008006" key="3">
    <source>
        <dbReference type="Google" id="ProtNLM"/>
    </source>
</evidence>
<evidence type="ECO:0000313" key="1">
    <source>
        <dbReference type="EMBL" id="TCU29520.1"/>
    </source>
</evidence>
<dbReference type="EMBL" id="SMBI01000001">
    <property type="protein sequence ID" value="TCU29520.1"/>
    <property type="molecule type" value="Genomic_DNA"/>
</dbReference>